<keyword evidence="4" id="KW-0853">WD repeat</keyword>
<keyword evidence="7" id="KW-0206">Cytoskeleton</keyword>
<evidence type="ECO:0000256" key="2">
    <source>
        <dbReference type="ARBA" id="ARBA00004245"/>
    </source>
</evidence>
<dbReference type="Proteomes" id="UP000310200">
    <property type="component" value="Unassembled WGS sequence"/>
</dbReference>
<dbReference type="GO" id="GO:0005856">
    <property type="term" value="C:cytoskeleton"/>
    <property type="evidence" value="ECO:0007669"/>
    <property type="project" value="UniProtKB-SubCell"/>
</dbReference>
<dbReference type="AlphaFoldDB" id="A0A4S2KAU9"/>
<keyword evidence="11" id="KW-1185">Reference proteome</keyword>
<keyword evidence="5" id="KW-0677">Repeat</keyword>
<sequence length="678" mass="80587">MAGFDAGYIYEYPSPEITETVGEEPVKSTIIYDADDTELRSCLFYKGRKYLFLGMEHGQIRVCRWKPENYTDLSDYWILPMHDNYNGHIPKMILSHDQRILFTCGHDGNLFSYEINDDAPLEEIEFEKTKGTLSLPYASIEDIEEIDYASLEEMIQQAEYDRIATAAKQRKHQTLEILLKLSEEYSKILESVTDDEVQHYEEEQREEDKVETEEEIEVAKTKPIADFLKSVNYEDVDSSLGIQLNQMLHKKLDKLERDRLDIVAENVNLNLFLLTLRQEYIILKEYETMENVLHDQVNRRSEEVAAMRQKIQTATDKVDIKTKEITKLRNQIKNIFSEYMSRMSDNKFRNFLCRILRKKYKEAKEDDETTTTTTETDSDETDSVDNGESEFIYLDENVCPPGCDKTLYNLAFLMRENRYAYEHEIRDAQRAMEILHKEIQIHMKKLKVVESSLKKNEDDLKMFMVLHTKCLKKQRKLNDVDVTVLMKLHQLQYFEESQIPFKVHDCVVFDKKKLSKLYARIQELHEETLELQVKHKYVKLTQHLYILYIFITDIKENYAEELVIFNKLIREHTQKLSFLTLLVEERSKLQKLSKQRIMSDEEMLQLEEKYKSDIIKLESILENQMRQKYLFRNDIKNLRLKTKSQHPAQFKEIISSDKGRKICYFIMFSVISHFCVFK</sequence>
<dbReference type="InterPro" id="IPR036322">
    <property type="entry name" value="WD40_repeat_dom_sf"/>
</dbReference>
<evidence type="ECO:0000256" key="6">
    <source>
        <dbReference type="ARBA" id="ARBA00023054"/>
    </source>
</evidence>
<name>A0A4S2KAU9_9HYME</name>
<evidence type="ECO:0000313" key="10">
    <source>
        <dbReference type="EMBL" id="TGZ46471.1"/>
    </source>
</evidence>
<accession>A0A4S2KAU9</accession>
<dbReference type="PANTHER" id="PTHR14885">
    <property type="entry name" value="CILIA- AND FLAGELLA-ASSOCIATED PROTEIN 43-RELATED"/>
    <property type="match status" value="1"/>
</dbReference>
<reference evidence="10 11" key="1">
    <citation type="journal article" date="2019" name="Philos. Trans. R. Soc. Lond., B, Biol. Sci.">
        <title>Ant behaviour and brain gene expression of defending hosts depend on the ecological success of the intruding social parasite.</title>
        <authorList>
            <person name="Kaur R."/>
            <person name="Stoldt M."/>
            <person name="Jongepier E."/>
            <person name="Feldmeyer B."/>
            <person name="Menzel F."/>
            <person name="Bornberg-Bauer E."/>
            <person name="Foitzik S."/>
        </authorList>
    </citation>
    <scope>NUCLEOTIDE SEQUENCE [LARGE SCALE GENOMIC DNA]</scope>
    <source>
        <tissue evidence="10">Whole body</tissue>
    </source>
</reference>
<dbReference type="SUPFAM" id="SSF50978">
    <property type="entry name" value="WD40 repeat-like"/>
    <property type="match status" value="1"/>
</dbReference>
<gene>
    <name evidence="10" type="ORF">DBV15_08907</name>
</gene>
<evidence type="ECO:0000256" key="7">
    <source>
        <dbReference type="ARBA" id="ARBA00023212"/>
    </source>
</evidence>
<evidence type="ECO:0000256" key="9">
    <source>
        <dbReference type="SAM" id="MobiDB-lite"/>
    </source>
</evidence>
<evidence type="ECO:0000256" key="3">
    <source>
        <dbReference type="ARBA" id="ARBA00022490"/>
    </source>
</evidence>
<dbReference type="GO" id="GO:0005929">
    <property type="term" value="C:cilium"/>
    <property type="evidence" value="ECO:0007669"/>
    <property type="project" value="UniProtKB-SubCell"/>
</dbReference>
<dbReference type="PANTHER" id="PTHR14885:SF3">
    <property type="entry name" value="CILIA- AND FLAGELLA-ASSOCIATED PROTEIN 44"/>
    <property type="match status" value="1"/>
</dbReference>
<dbReference type="EMBL" id="QBLH01002879">
    <property type="protein sequence ID" value="TGZ46471.1"/>
    <property type="molecule type" value="Genomic_DNA"/>
</dbReference>
<evidence type="ECO:0000256" key="1">
    <source>
        <dbReference type="ARBA" id="ARBA00004138"/>
    </source>
</evidence>
<evidence type="ECO:0000256" key="4">
    <source>
        <dbReference type="ARBA" id="ARBA00022574"/>
    </source>
</evidence>
<feature type="region of interest" description="Disordered" evidence="9">
    <location>
        <begin position="364"/>
        <end position="385"/>
    </location>
</feature>
<protein>
    <submittedName>
        <fullName evidence="10">WD repeat-containing protein 52</fullName>
    </submittedName>
</protein>
<comment type="subcellular location">
    <subcellularLocation>
        <location evidence="1">Cell projection</location>
        <location evidence="1">Cilium</location>
    </subcellularLocation>
    <subcellularLocation>
        <location evidence="2">Cytoplasm</location>
        <location evidence="2">Cytoskeleton</location>
    </subcellularLocation>
</comment>
<evidence type="ECO:0000256" key="5">
    <source>
        <dbReference type="ARBA" id="ARBA00022737"/>
    </source>
</evidence>
<evidence type="ECO:0000313" key="11">
    <source>
        <dbReference type="Proteomes" id="UP000310200"/>
    </source>
</evidence>
<keyword evidence="8" id="KW-0966">Cell projection</keyword>
<comment type="caution">
    <text evidence="10">The sequence shown here is derived from an EMBL/GenBank/DDBJ whole genome shotgun (WGS) entry which is preliminary data.</text>
</comment>
<proteinExistence type="predicted"/>
<feature type="compositionally biased region" description="Acidic residues" evidence="9">
    <location>
        <begin position="376"/>
        <end position="385"/>
    </location>
</feature>
<keyword evidence="3" id="KW-0963">Cytoplasm</keyword>
<organism evidence="10 11">
    <name type="scientific">Temnothorax longispinosus</name>
    <dbReference type="NCBI Taxonomy" id="300112"/>
    <lineage>
        <taxon>Eukaryota</taxon>
        <taxon>Metazoa</taxon>
        <taxon>Ecdysozoa</taxon>
        <taxon>Arthropoda</taxon>
        <taxon>Hexapoda</taxon>
        <taxon>Insecta</taxon>
        <taxon>Pterygota</taxon>
        <taxon>Neoptera</taxon>
        <taxon>Endopterygota</taxon>
        <taxon>Hymenoptera</taxon>
        <taxon>Apocrita</taxon>
        <taxon>Aculeata</taxon>
        <taxon>Formicoidea</taxon>
        <taxon>Formicidae</taxon>
        <taxon>Myrmicinae</taxon>
        <taxon>Temnothorax</taxon>
    </lineage>
</organism>
<keyword evidence="6" id="KW-0175">Coiled coil</keyword>
<dbReference type="STRING" id="300112.A0A4S2KAU9"/>
<evidence type="ECO:0000256" key="8">
    <source>
        <dbReference type="ARBA" id="ARBA00023273"/>
    </source>
</evidence>